<dbReference type="EMBL" id="SRLO01000113">
    <property type="protein sequence ID" value="TNN74531.1"/>
    <property type="molecule type" value="Genomic_DNA"/>
</dbReference>
<evidence type="ECO:0000256" key="1">
    <source>
        <dbReference type="SAM" id="MobiDB-lite"/>
    </source>
</evidence>
<comment type="caution">
    <text evidence="2">The sequence shown here is derived from an EMBL/GenBank/DDBJ whole genome shotgun (WGS) entry which is preliminary data.</text>
</comment>
<protein>
    <submittedName>
        <fullName evidence="2">Uncharacterized protein</fullName>
    </submittedName>
</protein>
<feature type="compositionally biased region" description="Basic and acidic residues" evidence="1">
    <location>
        <begin position="86"/>
        <end position="96"/>
    </location>
</feature>
<gene>
    <name evidence="2" type="ORF">EYF80_015311</name>
</gene>
<evidence type="ECO:0000313" key="3">
    <source>
        <dbReference type="Proteomes" id="UP000314294"/>
    </source>
</evidence>
<keyword evidence="3" id="KW-1185">Reference proteome</keyword>
<feature type="region of interest" description="Disordered" evidence="1">
    <location>
        <begin position="69"/>
        <end position="96"/>
    </location>
</feature>
<proteinExistence type="predicted"/>
<organism evidence="2 3">
    <name type="scientific">Liparis tanakae</name>
    <name type="common">Tanaka's snailfish</name>
    <dbReference type="NCBI Taxonomy" id="230148"/>
    <lineage>
        <taxon>Eukaryota</taxon>
        <taxon>Metazoa</taxon>
        <taxon>Chordata</taxon>
        <taxon>Craniata</taxon>
        <taxon>Vertebrata</taxon>
        <taxon>Euteleostomi</taxon>
        <taxon>Actinopterygii</taxon>
        <taxon>Neopterygii</taxon>
        <taxon>Teleostei</taxon>
        <taxon>Neoteleostei</taxon>
        <taxon>Acanthomorphata</taxon>
        <taxon>Eupercaria</taxon>
        <taxon>Perciformes</taxon>
        <taxon>Cottioidei</taxon>
        <taxon>Cottales</taxon>
        <taxon>Liparidae</taxon>
        <taxon>Liparis</taxon>
    </lineage>
</organism>
<feature type="compositionally biased region" description="Basic and acidic residues" evidence="1">
    <location>
        <begin position="7"/>
        <end position="27"/>
    </location>
</feature>
<dbReference type="Proteomes" id="UP000314294">
    <property type="component" value="Unassembled WGS sequence"/>
</dbReference>
<feature type="region of interest" description="Disordered" evidence="1">
    <location>
        <begin position="1"/>
        <end position="48"/>
    </location>
</feature>
<accession>A0A4Z2I9V6</accession>
<dbReference type="AlphaFoldDB" id="A0A4Z2I9V6"/>
<name>A0A4Z2I9V6_9TELE</name>
<reference evidence="2 3" key="1">
    <citation type="submission" date="2019-03" db="EMBL/GenBank/DDBJ databases">
        <title>First draft genome of Liparis tanakae, snailfish: a comprehensive survey of snailfish specific genes.</title>
        <authorList>
            <person name="Kim W."/>
            <person name="Song I."/>
            <person name="Jeong J.-H."/>
            <person name="Kim D."/>
            <person name="Kim S."/>
            <person name="Ryu S."/>
            <person name="Song J.Y."/>
            <person name="Lee S.K."/>
        </authorList>
    </citation>
    <scope>NUCLEOTIDE SEQUENCE [LARGE SCALE GENOMIC DNA]</scope>
    <source>
        <tissue evidence="2">Muscle</tissue>
    </source>
</reference>
<sequence length="188" mass="20976">MYLRSCLEGKSHRAREPSDAPETRWAESGESAQTLTGLRPGCSRTASSSPVSVDQIIVVASVEQEARNCPQGLKQQQWTPYPCPDSGEKGSSEKSRELYTRRVLSPEHVANSLPEKAHELTSSRWSCKRGGNTLLTTFMMDLSQAIDFCSCWIHMANWAALRTSARAFLHTFIPWATSSSLLRENNEK</sequence>
<evidence type="ECO:0000313" key="2">
    <source>
        <dbReference type="EMBL" id="TNN74531.1"/>
    </source>
</evidence>